<evidence type="ECO:0000256" key="2">
    <source>
        <dbReference type="ARBA" id="ARBA00023043"/>
    </source>
</evidence>
<reference evidence="6 7" key="1">
    <citation type="journal article" date="2018" name="Nat. Ecol. Evol.">
        <title>Pezizomycetes genomes reveal the molecular basis of ectomycorrhizal truffle lifestyle.</title>
        <authorList>
            <person name="Murat C."/>
            <person name="Payen T."/>
            <person name="Noel B."/>
            <person name="Kuo A."/>
            <person name="Morin E."/>
            <person name="Chen J."/>
            <person name="Kohler A."/>
            <person name="Krizsan K."/>
            <person name="Balestrini R."/>
            <person name="Da Silva C."/>
            <person name="Montanini B."/>
            <person name="Hainaut M."/>
            <person name="Levati E."/>
            <person name="Barry K.W."/>
            <person name="Belfiori B."/>
            <person name="Cichocki N."/>
            <person name="Clum A."/>
            <person name="Dockter R.B."/>
            <person name="Fauchery L."/>
            <person name="Guy J."/>
            <person name="Iotti M."/>
            <person name="Le Tacon F."/>
            <person name="Lindquist E.A."/>
            <person name="Lipzen A."/>
            <person name="Malagnac F."/>
            <person name="Mello A."/>
            <person name="Molinier V."/>
            <person name="Miyauchi S."/>
            <person name="Poulain J."/>
            <person name="Riccioni C."/>
            <person name="Rubini A."/>
            <person name="Sitrit Y."/>
            <person name="Splivallo R."/>
            <person name="Traeger S."/>
            <person name="Wang M."/>
            <person name="Zifcakova L."/>
            <person name="Wipf D."/>
            <person name="Zambonelli A."/>
            <person name="Paolocci F."/>
            <person name="Nowrousian M."/>
            <person name="Ottonello S."/>
            <person name="Baldrian P."/>
            <person name="Spatafora J.W."/>
            <person name="Henrissat B."/>
            <person name="Nagy L.G."/>
            <person name="Aury J.M."/>
            <person name="Wincker P."/>
            <person name="Grigoriev I.V."/>
            <person name="Bonfante P."/>
            <person name="Martin F.M."/>
        </authorList>
    </citation>
    <scope>NUCLEOTIDE SEQUENCE [LARGE SCALE GENOMIC DNA]</scope>
    <source>
        <strain evidence="6 7">120613-1</strain>
    </source>
</reference>
<gene>
    <name evidence="6" type="ORF">L873DRAFT_1176763</name>
</gene>
<dbReference type="Pfam" id="PF22939">
    <property type="entry name" value="WHD_GPIID"/>
    <property type="match status" value="1"/>
</dbReference>
<dbReference type="SUPFAM" id="SSF48403">
    <property type="entry name" value="Ankyrin repeat"/>
    <property type="match status" value="1"/>
</dbReference>
<evidence type="ECO:0000256" key="3">
    <source>
        <dbReference type="PROSITE-ProRule" id="PRU00023"/>
    </source>
</evidence>
<keyword evidence="2 3" id="KW-0040">ANK repeat</keyword>
<keyword evidence="1" id="KW-0677">Repeat</keyword>
<evidence type="ECO:0000259" key="5">
    <source>
        <dbReference type="Pfam" id="PF22939"/>
    </source>
</evidence>
<accession>A0A3N4K3E8</accession>
<dbReference type="Pfam" id="PF12796">
    <property type="entry name" value="Ank_2"/>
    <property type="match status" value="2"/>
</dbReference>
<feature type="domain" description="GPI inositol-deacylase winged helix" evidence="5">
    <location>
        <begin position="1"/>
        <end position="68"/>
    </location>
</feature>
<dbReference type="PANTHER" id="PTHR24198:SF165">
    <property type="entry name" value="ANKYRIN REPEAT-CONTAINING PROTEIN-RELATED"/>
    <property type="match status" value="1"/>
</dbReference>
<evidence type="ECO:0000313" key="7">
    <source>
        <dbReference type="Proteomes" id="UP000276215"/>
    </source>
</evidence>
<evidence type="ECO:0000256" key="1">
    <source>
        <dbReference type="ARBA" id="ARBA00022737"/>
    </source>
</evidence>
<dbReference type="InterPro" id="IPR002110">
    <property type="entry name" value="Ankyrin_rpt"/>
</dbReference>
<dbReference type="PROSITE" id="PS50088">
    <property type="entry name" value="ANK_REPEAT"/>
    <property type="match status" value="1"/>
</dbReference>
<dbReference type="SMART" id="SM00248">
    <property type="entry name" value="ANK"/>
    <property type="match status" value="3"/>
</dbReference>
<dbReference type="EMBL" id="ML120356">
    <property type="protein sequence ID" value="RPB04863.1"/>
    <property type="molecule type" value="Genomic_DNA"/>
</dbReference>
<dbReference type="AlphaFoldDB" id="A0A3N4K3E8"/>
<dbReference type="Gene3D" id="1.25.40.20">
    <property type="entry name" value="Ankyrin repeat-containing domain"/>
    <property type="match status" value="2"/>
</dbReference>
<protein>
    <submittedName>
        <fullName evidence="6">Ankyrin</fullName>
    </submittedName>
</protein>
<dbReference type="STRING" id="1336337.A0A3N4K3E8"/>
<sequence>MWICRSERPLQAGEPCHTLAVESGSTDFNISNVPSISTLLNCCQGLITVDKEASTVRLIHFTLREYISAHPTLFSRHHSTIAETCLSYLNSLVKALSADASHNLQGTPFLKYSSIYWGAHAKREFSEGVKSLALKLFEEYDHHISIKLLLEEAGFGGYDYLDNHPPFTGLHCASFFGIVEIAAALMEMKRFDINQVDFTSYTPPMWAAENDHGEVVKILLEQKEINPNKPGDRDATLVCRSEWIRGSGENTARSGRCQPRQDKQMGKTPISSAALKGHEGVVKILPERKDVDPNRPDCWGETPLSLAASNGHEKIVKMLLEQEDVNPERRDAWGRTLNRHF</sequence>
<feature type="region of interest" description="Disordered" evidence="4">
    <location>
        <begin position="249"/>
        <end position="269"/>
    </location>
</feature>
<proteinExistence type="predicted"/>
<dbReference type="InterPro" id="IPR036770">
    <property type="entry name" value="Ankyrin_rpt-contain_sf"/>
</dbReference>
<dbReference type="PROSITE" id="PS50297">
    <property type="entry name" value="ANK_REP_REGION"/>
    <property type="match status" value="1"/>
</dbReference>
<dbReference type="InterPro" id="IPR054471">
    <property type="entry name" value="GPIID_WHD"/>
</dbReference>
<evidence type="ECO:0000313" key="6">
    <source>
        <dbReference type="EMBL" id="RPB04863.1"/>
    </source>
</evidence>
<feature type="repeat" description="ANK" evidence="3">
    <location>
        <begin position="299"/>
        <end position="321"/>
    </location>
</feature>
<keyword evidence="7" id="KW-1185">Reference proteome</keyword>
<name>A0A3N4K3E8_9PEZI</name>
<dbReference type="OrthoDB" id="448455at2759"/>
<dbReference type="PANTHER" id="PTHR24198">
    <property type="entry name" value="ANKYRIN REPEAT AND PROTEIN KINASE DOMAIN-CONTAINING PROTEIN"/>
    <property type="match status" value="1"/>
</dbReference>
<dbReference type="Proteomes" id="UP000276215">
    <property type="component" value="Unassembled WGS sequence"/>
</dbReference>
<organism evidence="6 7">
    <name type="scientific">Choiromyces venosus 120613-1</name>
    <dbReference type="NCBI Taxonomy" id="1336337"/>
    <lineage>
        <taxon>Eukaryota</taxon>
        <taxon>Fungi</taxon>
        <taxon>Dikarya</taxon>
        <taxon>Ascomycota</taxon>
        <taxon>Pezizomycotina</taxon>
        <taxon>Pezizomycetes</taxon>
        <taxon>Pezizales</taxon>
        <taxon>Tuberaceae</taxon>
        <taxon>Choiromyces</taxon>
    </lineage>
</organism>
<evidence type="ECO:0000256" key="4">
    <source>
        <dbReference type="SAM" id="MobiDB-lite"/>
    </source>
</evidence>